<dbReference type="RefSeq" id="WP_087988846.1">
    <property type="nucleotide sequence ID" value="NZ_JAUUMJ010000009.1"/>
</dbReference>
<protein>
    <recommendedName>
        <fullName evidence="4">Superinfection immunity protein</fullName>
    </recommendedName>
</protein>
<evidence type="ECO:0000313" key="2">
    <source>
        <dbReference type="EMBL" id="OUN44883.1"/>
    </source>
</evidence>
<gene>
    <name evidence="2" type="ORF">B5G26_04390</name>
</gene>
<organism evidence="2 3">
    <name type="scientific">Anaerotignum lactatifermentans</name>
    <dbReference type="NCBI Taxonomy" id="160404"/>
    <lineage>
        <taxon>Bacteria</taxon>
        <taxon>Bacillati</taxon>
        <taxon>Bacillota</taxon>
        <taxon>Clostridia</taxon>
        <taxon>Lachnospirales</taxon>
        <taxon>Anaerotignaceae</taxon>
        <taxon>Anaerotignum</taxon>
    </lineage>
</organism>
<name>A0A1Y3U813_9FIRM</name>
<feature type="transmembrane region" description="Helical" evidence="1">
    <location>
        <begin position="43"/>
        <end position="65"/>
    </location>
</feature>
<keyword evidence="1" id="KW-0472">Membrane</keyword>
<dbReference type="EMBL" id="NFHM01000004">
    <property type="protein sequence ID" value="OUN44883.1"/>
    <property type="molecule type" value="Genomic_DNA"/>
</dbReference>
<sequence length="68" mass="7544">MGDFFGGLLGILFVLVLIAGGAAIYFAPTLVAYKEKRGNFKSIFLLNIFTGWTLIGWVISLVWAFKEQ</sequence>
<reference evidence="3" key="1">
    <citation type="submission" date="2017-04" db="EMBL/GenBank/DDBJ databases">
        <title>Function of individual gut microbiota members based on whole genome sequencing of pure cultures obtained from chicken caecum.</title>
        <authorList>
            <person name="Medvecky M."/>
            <person name="Cejkova D."/>
            <person name="Polansky O."/>
            <person name="Karasova D."/>
            <person name="Kubasova T."/>
            <person name="Cizek A."/>
            <person name="Rychlik I."/>
        </authorList>
    </citation>
    <scope>NUCLEOTIDE SEQUENCE [LARGE SCALE GENOMIC DNA]</scope>
    <source>
        <strain evidence="3">An75</strain>
    </source>
</reference>
<keyword evidence="1" id="KW-1133">Transmembrane helix</keyword>
<dbReference type="Pfam" id="PF14373">
    <property type="entry name" value="Imm_superinfect"/>
    <property type="match status" value="1"/>
</dbReference>
<dbReference type="InterPro" id="IPR016410">
    <property type="entry name" value="Phage_imm"/>
</dbReference>
<evidence type="ECO:0000313" key="3">
    <source>
        <dbReference type="Proteomes" id="UP000195455"/>
    </source>
</evidence>
<evidence type="ECO:0008006" key="4">
    <source>
        <dbReference type="Google" id="ProtNLM"/>
    </source>
</evidence>
<accession>A0A1Y3U813</accession>
<comment type="caution">
    <text evidence="2">The sequence shown here is derived from an EMBL/GenBank/DDBJ whole genome shotgun (WGS) entry which is preliminary data.</text>
</comment>
<keyword evidence="1" id="KW-0812">Transmembrane</keyword>
<dbReference type="AlphaFoldDB" id="A0A1Y3U813"/>
<dbReference type="Proteomes" id="UP000195455">
    <property type="component" value="Unassembled WGS sequence"/>
</dbReference>
<proteinExistence type="predicted"/>
<evidence type="ECO:0000256" key="1">
    <source>
        <dbReference type="SAM" id="Phobius"/>
    </source>
</evidence>
<feature type="transmembrane region" description="Helical" evidence="1">
    <location>
        <begin position="6"/>
        <end position="31"/>
    </location>
</feature>